<dbReference type="EMBL" id="CP036275">
    <property type="protein sequence ID" value="QDU40897.1"/>
    <property type="molecule type" value="Genomic_DNA"/>
</dbReference>
<dbReference type="Pfam" id="PF12833">
    <property type="entry name" value="HTH_18"/>
    <property type="match status" value="1"/>
</dbReference>
<keyword evidence="3" id="KW-0804">Transcription</keyword>
<evidence type="ECO:0000256" key="2">
    <source>
        <dbReference type="ARBA" id="ARBA00023125"/>
    </source>
</evidence>
<accession>A0A517ZEJ6</accession>
<dbReference type="GO" id="GO:0003700">
    <property type="term" value="F:DNA-binding transcription factor activity"/>
    <property type="evidence" value="ECO:0007669"/>
    <property type="project" value="InterPro"/>
</dbReference>
<dbReference type="InterPro" id="IPR009057">
    <property type="entry name" value="Homeodomain-like_sf"/>
</dbReference>
<gene>
    <name evidence="5" type="primary">rhaS_1</name>
    <name evidence="5" type="ORF">Mal4_52600</name>
</gene>
<sequence>MSRREIRDLILRHAPAHGTTDVPIEGLQLIRVTEPVPIVPSIYPASLCVLVQGQKRVYLGGEVKTYGNRSFLCCTMPLPVEAEVPQASPGTPVLGLLLSLETPTMRETLVAAESVARLEPDVERSESTPGLVVAAWDEPLIEAVWRLLQLLDDPCARQVLATSRLRELYFELLRSEAGRVIRRTFGASRDLGRAFAYLHEHIAEPVRVCELARVAGMSKAVFHRRFKAVTTLSPLQFIKAIRLNNAAALIAGGMNVSEAAHKVGYGSPSQFSREFSRQYGMSPRQWATAAVATAAAGNQSVVGAG</sequence>
<dbReference type="Pfam" id="PF06719">
    <property type="entry name" value="AraC_N"/>
    <property type="match status" value="1"/>
</dbReference>
<dbReference type="GO" id="GO:0043565">
    <property type="term" value="F:sequence-specific DNA binding"/>
    <property type="evidence" value="ECO:0007669"/>
    <property type="project" value="InterPro"/>
</dbReference>
<dbReference type="PRINTS" id="PR00032">
    <property type="entry name" value="HTHARAC"/>
</dbReference>
<dbReference type="OrthoDB" id="34150at2"/>
<evidence type="ECO:0000313" key="5">
    <source>
        <dbReference type="EMBL" id="QDU40897.1"/>
    </source>
</evidence>
<dbReference type="KEGG" id="mri:Mal4_52600"/>
<proteinExistence type="predicted"/>
<dbReference type="Gene3D" id="1.10.10.60">
    <property type="entry name" value="Homeodomain-like"/>
    <property type="match status" value="2"/>
</dbReference>
<dbReference type="PANTHER" id="PTHR43436:SF1">
    <property type="entry name" value="TRANSCRIPTIONAL REGULATORY PROTEIN"/>
    <property type="match status" value="1"/>
</dbReference>
<keyword evidence="2" id="KW-0238">DNA-binding</keyword>
<dbReference type="SMART" id="SM00342">
    <property type="entry name" value="HTH_ARAC"/>
    <property type="match status" value="1"/>
</dbReference>
<evidence type="ECO:0000259" key="4">
    <source>
        <dbReference type="PROSITE" id="PS01124"/>
    </source>
</evidence>
<dbReference type="InterPro" id="IPR009594">
    <property type="entry name" value="Tscrpt_reg_HTH_AraC_N"/>
</dbReference>
<reference evidence="5 6" key="1">
    <citation type="submission" date="2019-02" db="EMBL/GenBank/DDBJ databases">
        <title>Deep-cultivation of Planctomycetes and their phenomic and genomic characterization uncovers novel biology.</title>
        <authorList>
            <person name="Wiegand S."/>
            <person name="Jogler M."/>
            <person name="Boedeker C."/>
            <person name="Pinto D."/>
            <person name="Vollmers J."/>
            <person name="Rivas-Marin E."/>
            <person name="Kohn T."/>
            <person name="Peeters S.H."/>
            <person name="Heuer A."/>
            <person name="Rast P."/>
            <person name="Oberbeckmann S."/>
            <person name="Bunk B."/>
            <person name="Jeske O."/>
            <person name="Meyerdierks A."/>
            <person name="Storesund J.E."/>
            <person name="Kallscheuer N."/>
            <person name="Luecker S."/>
            <person name="Lage O.M."/>
            <person name="Pohl T."/>
            <person name="Merkel B.J."/>
            <person name="Hornburger P."/>
            <person name="Mueller R.-W."/>
            <person name="Bruemmer F."/>
            <person name="Labrenz M."/>
            <person name="Spormann A.M."/>
            <person name="Op den Camp H."/>
            <person name="Overmann J."/>
            <person name="Amann R."/>
            <person name="Jetten M.S.M."/>
            <person name="Mascher T."/>
            <person name="Medema M.H."/>
            <person name="Devos D.P."/>
            <person name="Kaster A.-K."/>
            <person name="Ovreas L."/>
            <person name="Rohde M."/>
            <person name="Galperin M.Y."/>
            <person name="Jogler C."/>
        </authorList>
    </citation>
    <scope>NUCLEOTIDE SEQUENCE [LARGE SCALE GENOMIC DNA]</scope>
    <source>
        <strain evidence="5 6">Mal4</strain>
    </source>
</reference>
<dbReference type="SUPFAM" id="SSF46689">
    <property type="entry name" value="Homeodomain-like"/>
    <property type="match status" value="2"/>
</dbReference>
<dbReference type="PROSITE" id="PS01124">
    <property type="entry name" value="HTH_ARAC_FAMILY_2"/>
    <property type="match status" value="1"/>
</dbReference>
<dbReference type="InterPro" id="IPR020449">
    <property type="entry name" value="Tscrpt_reg_AraC-type_HTH"/>
</dbReference>
<evidence type="ECO:0000256" key="1">
    <source>
        <dbReference type="ARBA" id="ARBA00023015"/>
    </source>
</evidence>
<dbReference type="AlphaFoldDB" id="A0A517ZEJ6"/>
<protein>
    <submittedName>
        <fullName evidence="5">HTH-type transcriptional activator RhaS</fullName>
    </submittedName>
</protein>
<name>A0A517ZEJ6_9PLAN</name>
<evidence type="ECO:0000256" key="3">
    <source>
        <dbReference type="ARBA" id="ARBA00023163"/>
    </source>
</evidence>
<dbReference type="RefSeq" id="WP_145372140.1">
    <property type="nucleotide sequence ID" value="NZ_CP036275.1"/>
</dbReference>
<organism evidence="5 6">
    <name type="scientific">Maioricimonas rarisocia</name>
    <dbReference type="NCBI Taxonomy" id="2528026"/>
    <lineage>
        <taxon>Bacteria</taxon>
        <taxon>Pseudomonadati</taxon>
        <taxon>Planctomycetota</taxon>
        <taxon>Planctomycetia</taxon>
        <taxon>Planctomycetales</taxon>
        <taxon>Planctomycetaceae</taxon>
        <taxon>Maioricimonas</taxon>
    </lineage>
</organism>
<keyword evidence="6" id="KW-1185">Reference proteome</keyword>
<feature type="domain" description="HTH araC/xylS-type" evidence="4">
    <location>
        <begin position="192"/>
        <end position="289"/>
    </location>
</feature>
<dbReference type="InterPro" id="IPR018060">
    <property type="entry name" value="HTH_AraC"/>
</dbReference>
<dbReference type="Proteomes" id="UP000320496">
    <property type="component" value="Chromosome"/>
</dbReference>
<dbReference type="PANTHER" id="PTHR43436">
    <property type="entry name" value="ARAC-FAMILY TRANSCRIPTIONAL REGULATOR"/>
    <property type="match status" value="1"/>
</dbReference>
<keyword evidence="1" id="KW-0805">Transcription regulation</keyword>
<dbReference type="InterPro" id="IPR018062">
    <property type="entry name" value="HTH_AraC-typ_CS"/>
</dbReference>
<evidence type="ECO:0000313" key="6">
    <source>
        <dbReference type="Proteomes" id="UP000320496"/>
    </source>
</evidence>
<dbReference type="PROSITE" id="PS00041">
    <property type="entry name" value="HTH_ARAC_FAMILY_1"/>
    <property type="match status" value="1"/>
</dbReference>